<reference evidence="1 2" key="1">
    <citation type="submission" date="2019-08" db="EMBL/GenBank/DDBJ databases">
        <title>Sphingorhabdus soil sp. nov., isolated from arctic soil.</title>
        <authorList>
            <person name="Liu Y."/>
        </authorList>
    </citation>
    <scope>NUCLEOTIDE SEQUENCE [LARGE SCALE GENOMIC DNA]</scope>
    <source>
        <strain evidence="1 2">D-2Q-5-6</strain>
    </source>
</reference>
<dbReference type="OrthoDB" id="8778913at2"/>
<keyword evidence="2" id="KW-1185">Reference proteome</keyword>
<gene>
    <name evidence="1" type="ORF">FSZ31_03525</name>
</gene>
<name>A0A5C6UNV9_9SPHN</name>
<dbReference type="RefSeq" id="WP_147121648.1">
    <property type="nucleotide sequence ID" value="NZ_VOPY01000001.1"/>
</dbReference>
<dbReference type="EMBL" id="VOPY01000001">
    <property type="protein sequence ID" value="TXC73811.1"/>
    <property type="molecule type" value="Genomic_DNA"/>
</dbReference>
<protein>
    <submittedName>
        <fullName evidence="1">Transposase</fullName>
    </submittedName>
</protein>
<evidence type="ECO:0000313" key="1">
    <source>
        <dbReference type="EMBL" id="TXC73811.1"/>
    </source>
</evidence>
<sequence>MPVAIANPPRAAIAFDNFIVAIDGLPRDADGAIDPRDAAPALGGLARNRDFLAQAMIAELKTHCASQLSDNRYGPQVVMLHQARGLYAVRANIWPASDDAEVRANGAHAYFYGRAHDHNFDFLTVGYCGPGYVSDYYDYGEGGDNGVLTGYPGEAVPLRFIERSALHEGRMLLYRAGIDIHCQWPPESLSISLNVMQMSPGIAWRNQYLIDVEDRSVIRPISFAASESLLAVAVHFDPNGCDLAHEFVASHRCERMRWSAARAIAATLPDAAARHAWFVGLGASDSALVAACAVRTAKGLEFETDPDASALGQAAAIHPR</sequence>
<proteinExistence type="predicted"/>
<accession>A0A5C6UNV9</accession>
<dbReference type="AlphaFoldDB" id="A0A5C6UNV9"/>
<comment type="caution">
    <text evidence="1">The sequence shown here is derived from an EMBL/GenBank/DDBJ whole genome shotgun (WGS) entry which is preliminary data.</text>
</comment>
<organism evidence="1 2">
    <name type="scientific">Flavisphingopyxis soli</name>
    <dbReference type="NCBI Taxonomy" id="2601267"/>
    <lineage>
        <taxon>Bacteria</taxon>
        <taxon>Pseudomonadati</taxon>
        <taxon>Pseudomonadota</taxon>
        <taxon>Alphaproteobacteria</taxon>
        <taxon>Sphingomonadales</taxon>
        <taxon>Sphingopyxidaceae</taxon>
        <taxon>Flavisphingopyxis</taxon>
    </lineage>
</organism>
<evidence type="ECO:0000313" key="2">
    <source>
        <dbReference type="Proteomes" id="UP000321129"/>
    </source>
</evidence>
<dbReference type="Proteomes" id="UP000321129">
    <property type="component" value="Unassembled WGS sequence"/>
</dbReference>